<protein>
    <submittedName>
        <fullName evidence="2">VOC family protein</fullName>
    </submittedName>
</protein>
<feature type="domain" description="VOC" evidence="1">
    <location>
        <begin position="11"/>
        <end position="127"/>
    </location>
</feature>
<evidence type="ECO:0000313" key="2">
    <source>
        <dbReference type="EMBL" id="MFC6041802.1"/>
    </source>
</evidence>
<dbReference type="RefSeq" id="WP_379149757.1">
    <property type="nucleotide sequence ID" value="NZ_JBHSRJ010000001.1"/>
</dbReference>
<dbReference type="PANTHER" id="PTHR33993">
    <property type="entry name" value="GLYOXALASE-RELATED"/>
    <property type="match status" value="1"/>
</dbReference>
<dbReference type="SUPFAM" id="SSF54593">
    <property type="entry name" value="Glyoxalase/Bleomycin resistance protein/Dihydroxybiphenyl dioxygenase"/>
    <property type="match status" value="2"/>
</dbReference>
<dbReference type="Pfam" id="PF00903">
    <property type="entry name" value="Glyoxalase"/>
    <property type="match status" value="2"/>
</dbReference>
<proteinExistence type="predicted"/>
<accession>A0ABW1LF06</accession>
<dbReference type="InterPro" id="IPR029068">
    <property type="entry name" value="Glyas_Bleomycin-R_OHBP_Dase"/>
</dbReference>
<reference evidence="3" key="1">
    <citation type="journal article" date="2019" name="Int. J. Syst. Evol. Microbiol.">
        <title>The Global Catalogue of Microorganisms (GCM) 10K type strain sequencing project: providing services to taxonomists for standard genome sequencing and annotation.</title>
        <authorList>
            <consortium name="The Broad Institute Genomics Platform"/>
            <consortium name="The Broad Institute Genome Sequencing Center for Infectious Disease"/>
            <person name="Wu L."/>
            <person name="Ma J."/>
        </authorList>
    </citation>
    <scope>NUCLEOTIDE SEQUENCE [LARGE SCALE GENOMIC DNA]</scope>
    <source>
        <strain evidence="3">CCUG 54522</strain>
    </source>
</reference>
<dbReference type="InterPro" id="IPR037523">
    <property type="entry name" value="VOC_core"/>
</dbReference>
<dbReference type="PANTHER" id="PTHR33993:SF14">
    <property type="entry name" value="GB|AAF24581.1"/>
    <property type="match status" value="1"/>
</dbReference>
<organism evidence="2 3">
    <name type="scientific">Nocardioides hankookensis</name>
    <dbReference type="NCBI Taxonomy" id="443157"/>
    <lineage>
        <taxon>Bacteria</taxon>
        <taxon>Bacillati</taxon>
        <taxon>Actinomycetota</taxon>
        <taxon>Actinomycetes</taxon>
        <taxon>Propionibacteriales</taxon>
        <taxon>Nocardioidaceae</taxon>
        <taxon>Nocardioides</taxon>
    </lineage>
</organism>
<evidence type="ECO:0000313" key="3">
    <source>
        <dbReference type="Proteomes" id="UP001596135"/>
    </source>
</evidence>
<dbReference type="Proteomes" id="UP001596135">
    <property type="component" value="Unassembled WGS sequence"/>
</dbReference>
<gene>
    <name evidence="2" type="ORF">ACFPYL_01865</name>
</gene>
<comment type="caution">
    <text evidence="2">The sequence shown here is derived from an EMBL/GenBank/DDBJ whole genome shotgun (WGS) entry which is preliminary data.</text>
</comment>
<dbReference type="Gene3D" id="3.10.180.10">
    <property type="entry name" value="2,3-Dihydroxybiphenyl 1,2-Dioxygenase, domain 1"/>
    <property type="match status" value="2"/>
</dbReference>
<dbReference type="EMBL" id="JBHSRJ010000001">
    <property type="protein sequence ID" value="MFC6041802.1"/>
    <property type="molecule type" value="Genomic_DNA"/>
</dbReference>
<sequence length="260" mass="27225">MPKFETYAQGTPSYVELTTPDQAAAKEFYGPLFGWELEDVPMGDAGYYVAVGKEGDSVAGISGPMPGMEDHPAYWGVYLSVDDVDAATAKVEAAGGTVEGQPFDVMDLGRMSVVKDPSGAFVSLWQAGATIGTVRANEPGTPIWNELISPDLAAATAFYTEVLGVGWEESPMDGGTPYTTLVVEGRPVAGAMPPMMDGVRPHWNVYFNAESVDDTVARAVELGGSVVAPAFDVPGVGRMAILADPQGAMFNLMGASADSD</sequence>
<dbReference type="CDD" id="cd07247">
    <property type="entry name" value="SgaA_N_like"/>
    <property type="match status" value="2"/>
</dbReference>
<dbReference type="InterPro" id="IPR052164">
    <property type="entry name" value="Anthracycline_SecMetBiosynth"/>
</dbReference>
<feature type="domain" description="VOC" evidence="1">
    <location>
        <begin position="141"/>
        <end position="255"/>
    </location>
</feature>
<dbReference type="PROSITE" id="PS51819">
    <property type="entry name" value="VOC"/>
    <property type="match status" value="2"/>
</dbReference>
<name>A0ABW1LF06_9ACTN</name>
<keyword evidence="3" id="KW-1185">Reference proteome</keyword>
<dbReference type="InterPro" id="IPR004360">
    <property type="entry name" value="Glyas_Fos-R_dOase_dom"/>
</dbReference>
<evidence type="ECO:0000259" key="1">
    <source>
        <dbReference type="PROSITE" id="PS51819"/>
    </source>
</evidence>